<evidence type="ECO:0000313" key="3">
    <source>
        <dbReference type="Proteomes" id="UP001497497"/>
    </source>
</evidence>
<accession>A0AAV2IA31</accession>
<feature type="region of interest" description="Disordered" evidence="1">
    <location>
        <begin position="71"/>
        <end position="93"/>
    </location>
</feature>
<evidence type="ECO:0000313" key="2">
    <source>
        <dbReference type="EMBL" id="CAL1543639.1"/>
    </source>
</evidence>
<reference evidence="2 3" key="1">
    <citation type="submission" date="2024-04" db="EMBL/GenBank/DDBJ databases">
        <authorList>
            <consortium name="Genoscope - CEA"/>
            <person name="William W."/>
        </authorList>
    </citation>
    <scope>NUCLEOTIDE SEQUENCE [LARGE SCALE GENOMIC DNA]</scope>
</reference>
<feature type="region of interest" description="Disordered" evidence="1">
    <location>
        <begin position="1"/>
        <end position="59"/>
    </location>
</feature>
<organism evidence="2 3">
    <name type="scientific">Lymnaea stagnalis</name>
    <name type="common">Great pond snail</name>
    <name type="synonym">Helix stagnalis</name>
    <dbReference type="NCBI Taxonomy" id="6523"/>
    <lineage>
        <taxon>Eukaryota</taxon>
        <taxon>Metazoa</taxon>
        <taxon>Spiralia</taxon>
        <taxon>Lophotrochozoa</taxon>
        <taxon>Mollusca</taxon>
        <taxon>Gastropoda</taxon>
        <taxon>Heterobranchia</taxon>
        <taxon>Euthyneura</taxon>
        <taxon>Panpulmonata</taxon>
        <taxon>Hygrophila</taxon>
        <taxon>Lymnaeoidea</taxon>
        <taxon>Lymnaeidae</taxon>
        <taxon>Lymnaea</taxon>
    </lineage>
</organism>
<name>A0AAV2IA31_LYMST</name>
<gene>
    <name evidence="2" type="ORF">GSLYS_00017173001</name>
</gene>
<sequence length="652" mass="71528">MRRSLSAVSQASMFSVCSETGEKKLKSTTGTEDDSRILPADSHYPEYHTLPMSRLSGPKTELQHFPACVSHARSKSDADGASGDSGETSRIEPYTRSASLELRQQAHAAAMFNMPAAATSALPSPPPPPQPYVPPSVALVDVSVAENKDILGTDEEKNYNLNTPQTDKSLLQKDLPPVYEEVRMSQSVNIPPLTPFLSSLSNKTVTMGTLKDNDGQSHANGTAPETVPKLEKSGDGLKKQKKKRTKDRNSSSPQLLHLAKTKHTSPKHLRVHLTERKKPDDLFEERDCKLKLSRPIDKKFRLQSVVCKQPVRFSDSHGVNKVMTRSAPDAPMMYGNADVYRGGGESFAPIVPHPLQQPLFPPYLDPWVHQDHQDFHDHNFGPRLGLNDLNQPPNHLKPSDSGVTVFPVCGTSALAVSKFQEINSHTRKKPGHRRQVAGDRLGYVLSPSRHKSRPKSLTAAVDNIHEKREVLSRPSAGNTDNVVAGKGARSGFGHDLNFEDQNGISDWYDVHEGDFTHKRNNLCHDGQHLVNFGIFKNTVKTEGPAEAACGANKPVGTIHPSSKSGLSNELSFVSRTAARPKKRQSMSASTGTFTQQNLQDRVSAGVGSPKQNEAEGSIMGREVRGDKMVHQSDMRHDRMAISDDNSEATSYV</sequence>
<feature type="region of interest" description="Disordered" evidence="1">
    <location>
        <begin position="578"/>
        <end position="615"/>
    </location>
</feature>
<feature type="compositionally biased region" description="Polar residues" evidence="1">
    <location>
        <begin position="1"/>
        <end position="18"/>
    </location>
</feature>
<proteinExistence type="predicted"/>
<dbReference type="Proteomes" id="UP001497497">
    <property type="component" value="Unassembled WGS sequence"/>
</dbReference>
<evidence type="ECO:0000256" key="1">
    <source>
        <dbReference type="SAM" id="MobiDB-lite"/>
    </source>
</evidence>
<dbReference type="EMBL" id="CAXITT010000567">
    <property type="protein sequence ID" value="CAL1543639.1"/>
    <property type="molecule type" value="Genomic_DNA"/>
</dbReference>
<dbReference type="AlphaFoldDB" id="A0AAV2IA31"/>
<feature type="region of interest" description="Disordered" evidence="1">
    <location>
        <begin position="207"/>
        <end position="256"/>
    </location>
</feature>
<feature type="compositionally biased region" description="Basic and acidic residues" evidence="1">
    <location>
        <begin position="228"/>
        <end position="238"/>
    </location>
</feature>
<feature type="compositionally biased region" description="Polar residues" evidence="1">
    <location>
        <begin position="585"/>
        <end position="600"/>
    </location>
</feature>
<protein>
    <submittedName>
        <fullName evidence="2">Uncharacterized protein</fullName>
    </submittedName>
</protein>
<comment type="caution">
    <text evidence="2">The sequence shown here is derived from an EMBL/GenBank/DDBJ whole genome shotgun (WGS) entry which is preliminary data.</text>
</comment>
<keyword evidence="3" id="KW-1185">Reference proteome</keyword>